<dbReference type="Proteomes" id="UP001183648">
    <property type="component" value="Unassembled WGS sequence"/>
</dbReference>
<evidence type="ECO:0000256" key="1">
    <source>
        <dbReference type="ARBA" id="ARBA00022676"/>
    </source>
</evidence>
<evidence type="ECO:0000259" key="3">
    <source>
        <dbReference type="Pfam" id="PF00534"/>
    </source>
</evidence>
<evidence type="ECO:0000313" key="5">
    <source>
        <dbReference type="EMBL" id="MDR7360553.1"/>
    </source>
</evidence>
<dbReference type="RefSeq" id="WP_310297188.1">
    <property type="nucleotide sequence ID" value="NZ_BAAAPS010000006.1"/>
</dbReference>
<dbReference type="PANTHER" id="PTHR45947">
    <property type="entry name" value="SULFOQUINOVOSYL TRANSFERASE SQD2"/>
    <property type="match status" value="1"/>
</dbReference>
<evidence type="ECO:0000256" key="2">
    <source>
        <dbReference type="ARBA" id="ARBA00022679"/>
    </source>
</evidence>
<keyword evidence="6" id="KW-1185">Reference proteome</keyword>
<organism evidence="5 6">
    <name type="scientific">Nocardioides marmoribigeumensis</name>
    <dbReference type="NCBI Taxonomy" id="433649"/>
    <lineage>
        <taxon>Bacteria</taxon>
        <taxon>Bacillati</taxon>
        <taxon>Actinomycetota</taxon>
        <taxon>Actinomycetes</taxon>
        <taxon>Propionibacteriales</taxon>
        <taxon>Nocardioidaceae</taxon>
        <taxon>Nocardioides</taxon>
    </lineage>
</organism>
<dbReference type="Gene3D" id="3.40.50.2000">
    <property type="entry name" value="Glycogen Phosphorylase B"/>
    <property type="match status" value="2"/>
</dbReference>
<name>A0ABU2BS50_9ACTN</name>
<feature type="domain" description="Glycosyltransferase subfamily 4-like N-terminal" evidence="4">
    <location>
        <begin position="25"/>
        <end position="161"/>
    </location>
</feature>
<feature type="domain" description="Glycosyl transferase family 1" evidence="3">
    <location>
        <begin position="192"/>
        <end position="318"/>
    </location>
</feature>
<dbReference type="PANTHER" id="PTHR45947:SF3">
    <property type="entry name" value="SULFOQUINOVOSYL TRANSFERASE SQD2"/>
    <property type="match status" value="1"/>
</dbReference>
<gene>
    <name evidence="5" type="ORF">J2S63_000106</name>
</gene>
<keyword evidence="1 5" id="KW-0328">Glycosyltransferase</keyword>
<sequence>MTAFTDLLHPEGKVLVVTNDFPPRVGGIQTFVRQLVGELPPDRVVVHASAHPDASAYDAEQSFAIVRDPSSMLLPTPAATRRVVATLREHGCSQVVYGAAAPLGLMARTLRSAGAHRQVAITHGHEVWWAALPGTRAALRRIAADVDVLTHVSEYTRGRIAPALPASTREKFIRLSPEVDRSRFHPGQDGSEVRRVLGIPADALVVASVGRLVRRKGQVDLVRVWPEVLRRYPGSHLVIVGEGPDRAKLERMVRRRVLGVSVHLLGEVPDVVPYLAAADVFASPSRARWWGLEVEAFGIVYAEAAAMGLALGGSMSGGTHEARCSQKR</sequence>
<dbReference type="GO" id="GO:0016757">
    <property type="term" value="F:glycosyltransferase activity"/>
    <property type="evidence" value="ECO:0007669"/>
    <property type="project" value="UniProtKB-KW"/>
</dbReference>
<dbReference type="EC" id="2.4.1.-" evidence="5"/>
<dbReference type="InterPro" id="IPR050194">
    <property type="entry name" value="Glycosyltransferase_grp1"/>
</dbReference>
<dbReference type="SUPFAM" id="SSF53756">
    <property type="entry name" value="UDP-Glycosyltransferase/glycogen phosphorylase"/>
    <property type="match status" value="1"/>
</dbReference>
<dbReference type="EMBL" id="JAVDYG010000001">
    <property type="protein sequence ID" value="MDR7360553.1"/>
    <property type="molecule type" value="Genomic_DNA"/>
</dbReference>
<dbReference type="CDD" id="cd03801">
    <property type="entry name" value="GT4_PimA-like"/>
    <property type="match status" value="1"/>
</dbReference>
<keyword evidence="2 5" id="KW-0808">Transferase</keyword>
<dbReference type="InterPro" id="IPR028098">
    <property type="entry name" value="Glyco_trans_4-like_N"/>
</dbReference>
<evidence type="ECO:0000313" key="6">
    <source>
        <dbReference type="Proteomes" id="UP001183648"/>
    </source>
</evidence>
<reference evidence="5 6" key="1">
    <citation type="submission" date="2023-07" db="EMBL/GenBank/DDBJ databases">
        <title>Sequencing the genomes of 1000 actinobacteria strains.</title>
        <authorList>
            <person name="Klenk H.-P."/>
        </authorList>
    </citation>
    <scope>NUCLEOTIDE SEQUENCE [LARGE SCALE GENOMIC DNA]</scope>
    <source>
        <strain evidence="5 6">DSM 19426</strain>
    </source>
</reference>
<protein>
    <submittedName>
        <fullName evidence="5">Phosphatidylinositol alpha-1,6-mannosyltransferase</fullName>
        <ecNumber evidence="5">2.4.1.-</ecNumber>
    </submittedName>
</protein>
<dbReference type="InterPro" id="IPR001296">
    <property type="entry name" value="Glyco_trans_1"/>
</dbReference>
<accession>A0ABU2BS50</accession>
<proteinExistence type="predicted"/>
<evidence type="ECO:0000259" key="4">
    <source>
        <dbReference type="Pfam" id="PF13439"/>
    </source>
</evidence>
<dbReference type="Pfam" id="PF13439">
    <property type="entry name" value="Glyco_transf_4"/>
    <property type="match status" value="1"/>
</dbReference>
<dbReference type="Pfam" id="PF00534">
    <property type="entry name" value="Glycos_transf_1"/>
    <property type="match status" value="1"/>
</dbReference>
<comment type="caution">
    <text evidence="5">The sequence shown here is derived from an EMBL/GenBank/DDBJ whole genome shotgun (WGS) entry which is preliminary data.</text>
</comment>